<dbReference type="PROSITE" id="PS51257">
    <property type="entry name" value="PROKAR_LIPOPROTEIN"/>
    <property type="match status" value="1"/>
</dbReference>
<evidence type="ECO:0000256" key="1">
    <source>
        <dbReference type="ARBA" id="ARBA00007734"/>
    </source>
</evidence>
<dbReference type="AlphaFoldDB" id="A0A6M1SNN1"/>
<evidence type="ECO:0000256" key="2">
    <source>
        <dbReference type="ARBA" id="ARBA00009387"/>
    </source>
</evidence>
<dbReference type="PANTHER" id="PTHR37423:SF2">
    <property type="entry name" value="MEMBRANE-BOUND LYTIC MUREIN TRANSGLYCOSYLASE C"/>
    <property type="match status" value="1"/>
</dbReference>
<comment type="similarity">
    <text evidence="1">Belongs to the transglycosylase Slt family.</text>
</comment>
<evidence type="ECO:0000313" key="5">
    <source>
        <dbReference type="Proteomes" id="UP000474802"/>
    </source>
</evidence>
<comment type="caution">
    <text evidence="4">The sequence shown here is derived from an EMBL/GenBank/DDBJ whole genome shotgun (WGS) entry which is preliminary data.</text>
</comment>
<proteinExistence type="inferred from homology"/>
<dbReference type="InterPro" id="IPR023346">
    <property type="entry name" value="Lysozyme-like_dom_sf"/>
</dbReference>
<evidence type="ECO:0000259" key="3">
    <source>
        <dbReference type="Pfam" id="PF01464"/>
    </source>
</evidence>
<name>A0A6M1SNN1_9HYPH</name>
<dbReference type="PANTHER" id="PTHR37423">
    <property type="entry name" value="SOLUBLE LYTIC MUREIN TRANSGLYCOSYLASE-RELATED"/>
    <property type="match status" value="1"/>
</dbReference>
<reference evidence="4 5" key="2">
    <citation type="submission" date="2020-03" db="EMBL/GenBank/DDBJ databases">
        <title>Devosia chinhatensis sp. nov., isolated from a hexachlorocyclohexane (HCH) dump site in India.</title>
        <authorList>
            <person name="Kumar M."/>
            <person name="Lal R."/>
        </authorList>
    </citation>
    <scope>NUCLEOTIDE SEQUENCE [LARGE SCALE GENOMIC DNA]</scope>
    <source>
        <strain evidence="4 5">H239</strain>
    </source>
</reference>
<dbReference type="InterPro" id="IPR008258">
    <property type="entry name" value="Transglycosylase_SLT_dom_1"/>
</dbReference>
<gene>
    <name evidence="4" type="ORF">G5575_04935</name>
</gene>
<protein>
    <submittedName>
        <fullName evidence="4">Lytic transglycosylase domain-containing protein</fullName>
    </submittedName>
</protein>
<feature type="domain" description="Transglycosylase SLT" evidence="3">
    <location>
        <begin position="80"/>
        <end position="173"/>
    </location>
</feature>
<accession>A0A6M1SNN1</accession>
<comment type="similarity">
    <text evidence="2">Belongs to the virb1 family.</text>
</comment>
<dbReference type="EMBL" id="JAALFG010000001">
    <property type="protein sequence ID" value="NGP17112.1"/>
    <property type="molecule type" value="Genomic_DNA"/>
</dbReference>
<dbReference type="Gene3D" id="1.10.530.10">
    <property type="match status" value="1"/>
</dbReference>
<evidence type="ECO:0000313" key="4">
    <source>
        <dbReference type="EMBL" id="NGP17112.1"/>
    </source>
</evidence>
<reference evidence="4 5" key="1">
    <citation type="submission" date="2020-02" db="EMBL/GenBank/DDBJ databases">
        <authorList>
            <person name="Khan S.A."/>
            <person name="Jeon C.O."/>
            <person name="Chun B.H."/>
        </authorList>
    </citation>
    <scope>NUCLEOTIDE SEQUENCE [LARGE SCALE GENOMIC DNA]</scope>
    <source>
        <strain evidence="4 5">H239</strain>
    </source>
</reference>
<dbReference type="Pfam" id="PF01464">
    <property type="entry name" value="SLT"/>
    <property type="match status" value="1"/>
</dbReference>
<dbReference type="Proteomes" id="UP000474802">
    <property type="component" value="Unassembled WGS sequence"/>
</dbReference>
<dbReference type="SUPFAM" id="SSF53955">
    <property type="entry name" value="Lysozyme-like"/>
    <property type="match status" value="1"/>
</dbReference>
<organism evidence="4 5">
    <name type="scientific">Devosia aurantiaca</name>
    <dbReference type="NCBI Taxonomy" id="2714858"/>
    <lineage>
        <taxon>Bacteria</taxon>
        <taxon>Pseudomonadati</taxon>
        <taxon>Pseudomonadota</taxon>
        <taxon>Alphaproteobacteria</taxon>
        <taxon>Hyphomicrobiales</taxon>
        <taxon>Devosiaceae</taxon>
        <taxon>Devosia</taxon>
    </lineage>
</organism>
<dbReference type="RefSeq" id="WP_164533325.1">
    <property type="nucleotide sequence ID" value="NZ_JAALFG010000001.1"/>
</dbReference>
<keyword evidence="5" id="KW-1185">Reference proteome</keyword>
<sequence length="189" mass="19379">MTARPLSIAGSLALALVVSGCTVAGIKPLPGNRTGEAATAAIASLAPTPAGHVPDAAAVPAAASGLLAYAGSDGSQYDGLIAHYSQAYNVPEALVRRVIVRESGYNAGARNGPYYGLMQISHATARGMGFSGSASGLLDAETNLRYAVRYLAGAYVTAGGNADRAMQYYARGYYYDAKKLGLLDQSGLR</sequence>